<comment type="caution">
    <text evidence="8">The sequence shown here is derived from an EMBL/GenBank/DDBJ whole genome shotgun (WGS) entry which is preliminary data.</text>
</comment>
<evidence type="ECO:0000259" key="7">
    <source>
        <dbReference type="Pfam" id="PF13525"/>
    </source>
</evidence>
<accession>A0ABV5HNL8</accession>
<comment type="function">
    <text evidence="6">Part of the outer membrane protein assembly complex, which is involved in assembly and insertion of beta-barrel proteins into the outer membrane.</text>
</comment>
<dbReference type="Gene3D" id="1.25.40.10">
    <property type="entry name" value="Tetratricopeptide repeat domain"/>
    <property type="match status" value="1"/>
</dbReference>
<dbReference type="EMBL" id="JBHMEP010000003">
    <property type="protein sequence ID" value="MFB9135847.1"/>
    <property type="molecule type" value="Genomic_DNA"/>
</dbReference>
<dbReference type="PROSITE" id="PS51257">
    <property type="entry name" value="PROKAR_LIPOPROTEIN"/>
    <property type="match status" value="1"/>
</dbReference>
<evidence type="ECO:0000256" key="5">
    <source>
        <dbReference type="ARBA" id="ARBA00023288"/>
    </source>
</evidence>
<dbReference type="InterPro" id="IPR017689">
    <property type="entry name" value="BamD"/>
</dbReference>
<keyword evidence="9" id="KW-1185">Reference proteome</keyword>
<evidence type="ECO:0000256" key="2">
    <source>
        <dbReference type="ARBA" id="ARBA00023136"/>
    </source>
</evidence>
<dbReference type="SUPFAM" id="SSF48452">
    <property type="entry name" value="TPR-like"/>
    <property type="match status" value="1"/>
</dbReference>
<evidence type="ECO:0000256" key="4">
    <source>
        <dbReference type="ARBA" id="ARBA00023237"/>
    </source>
</evidence>
<gene>
    <name evidence="6 8" type="primary">bamD</name>
    <name evidence="8" type="ORF">ACFFUV_12815</name>
</gene>
<protein>
    <recommendedName>
        <fullName evidence="6">Outer membrane protein assembly factor BamD</fullName>
    </recommendedName>
</protein>
<comment type="subunit">
    <text evidence="6">Part of the Bam complex.</text>
</comment>
<keyword evidence="3 6" id="KW-0564">Palmitate</keyword>
<proteinExistence type="inferred from homology"/>
<dbReference type="Pfam" id="PF13525">
    <property type="entry name" value="YfiO"/>
    <property type="match status" value="1"/>
</dbReference>
<dbReference type="PANTHER" id="PTHR37423:SF1">
    <property type="entry name" value="OUTER MEMBRANE PROTEIN ASSEMBLY FACTOR BAMD"/>
    <property type="match status" value="1"/>
</dbReference>
<dbReference type="CDD" id="cd15830">
    <property type="entry name" value="BamD"/>
    <property type="match status" value="1"/>
</dbReference>
<keyword evidence="2 6" id="KW-0472">Membrane</keyword>
<evidence type="ECO:0000256" key="1">
    <source>
        <dbReference type="ARBA" id="ARBA00022729"/>
    </source>
</evidence>
<keyword evidence="1 6" id="KW-0732">Signal</keyword>
<comment type="subcellular location">
    <subcellularLocation>
        <location evidence="6">Cell outer membrane</location>
        <topology evidence="6">Lipid-anchor</topology>
    </subcellularLocation>
</comment>
<feature type="domain" description="Outer membrane lipoprotein BamD-like" evidence="7">
    <location>
        <begin position="28"/>
        <end position="235"/>
    </location>
</feature>
<evidence type="ECO:0000313" key="8">
    <source>
        <dbReference type="EMBL" id="MFB9135847.1"/>
    </source>
</evidence>
<organism evidence="8 9">
    <name type="scientific">Vibrio olivae</name>
    <dbReference type="NCBI Taxonomy" id="1243002"/>
    <lineage>
        <taxon>Bacteria</taxon>
        <taxon>Pseudomonadati</taxon>
        <taxon>Pseudomonadota</taxon>
        <taxon>Gammaproteobacteria</taxon>
        <taxon>Vibrionales</taxon>
        <taxon>Vibrionaceae</taxon>
        <taxon>Vibrio</taxon>
    </lineage>
</organism>
<dbReference type="NCBIfam" id="TIGR03302">
    <property type="entry name" value="OM_YfiO"/>
    <property type="match status" value="1"/>
</dbReference>
<dbReference type="InterPro" id="IPR011990">
    <property type="entry name" value="TPR-like_helical_dom_sf"/>
</dbReference>
<dbReference type="HAMAP" id="MF_00922">
    <property type="entry name" value="OM_assembly_BamD"/>
    <property type="match status" value="1"/>
</dbReference>
<name>A0ABV5HNL8_9VIBR</name>
<dbReference type="Proteomes" id="UP001589645">
    <property type="component" value="Unassembled WGS sequence"/>
</dbReference>
<dbReference type="InterPro" id="IPR039565">
    <property type="entry name" value="BamD-like"/>
</dbReference>
<comment type="similarity">
    <text evidence="6">Belongs to the BamD family.</text>
</comment>
<keyword evidence="4 6" id="KW-0998">Cell outer membrane</keyword>
<evidence type="ECO:0000256" key="6">
    <source>
        <dbReference type="HAMAP-Rule" id="MF_00922"/>
    </source>
</evidence>
<evidence type="ECO:0000313" key="9">
    <source>
        <dbReference type="Proteomes" id="UP001589645"/>
    </source>
</evidence>
<dbReference type="PANTHER" id="PTHR37423">
    <property type="entry name" value="SOLUBLE LYTIC MUREIN TRANSGLYCOSYLASE-RELATED"/>
    <property type="match status" value="1"/>
</dbReference>
<evidence type="ECO:0000256" key="3">
    <source>
        <dbReference type="ARBA" id="ARBA00023139"/>
    </source>
</evidence>
<keyword evidence="5 6" id="KW-0449">Lipoprotein</keyword>
<reference evidence="8 9" key="1">
    <citation type="submission" date="2024-09" db="EMBL/GenBank/DDBJ databases">
        <authorList>
            <person name="Sun Q."/>
            <person name="Mori K."/>
        </authorList>
    </citation>
    <scope>NUCLEOTIDE SEQUENCE [LARGE SCALE GENOMIC DNA]</scope>
    <source>
        <strain evidence="8 9">CECT 8064</strain>
    </source>
</reference>
<sequence>MKLRTLSGLLAVSLLVGCSSSDKEVVPDSPPSELYSEAQISLQGGNWMTAIEKLEALDSRYPFGAYSEQVQLDLIYAYYKNDDLALGLATIERFTRLNPTHEKLDWVLYMRGLTHMAQDRNFMHDMFGIDRSDRDPEPVKAAFADFKRLLERYPNSPYAEDAHKRLFALKNRLANYDLATADFYLRREAWIAAINRSQELQKTYPDTQAARESLNIQLKAYQALGMDDAVKHTQTLMKLNPVKK</sequence>
<dbReference type="RefSeq" id="WP_390193377.1">
    <property type="nucleotide sequence ID" value="NZ_JBHMEP010000003.1"/>
</dbReference>